<evidence type="ECO:0000313" key="1">
    <source>
        <dbReference type="EMBL" id="OJJ43914.1"/>
    </source>
</evidence>
<dbReference type="STRING" id="1073090.A0A1L9S9S8"/>
<protein>
    <recommendedName>
        <fullName evidence="3">Methyltransferase domain-containing protein</fullName>
    </recommendedName>
</protein>
<dbReference type="CDD" id="cd02440">
    <property type="entry name" value="AdoMet_MTases"/>
    <property type="match status" value="1"/>
</dbReference>
<gene>
    <name evidence="1" type="ORF">ASPZODRAFT_18693</name>
</gene>
<accession>A0A1L9S9S8</accession>
<dbReference type="Pfam" id="PF13489">
    <property type="entry name" value="Methyltransf_23"/>
    <property type="match status" value="1"/>
</dbReference>
<evidence type="ECO:0008006" key="3">
    <source>
        <dbReference type="Google" id="ProtNLM"/>
    </source>
</evidence>
<dbReference type="PANTHER" id="PTHR43591:SF110">
    <property type="entry name" value="RHODANESE DOMAIN-CONTAINING PROTEIN"/>
    <property type="match status" value="1"/>
</dbReference>
<dbReference type="OrthoDB" id="417697at2759"/>
<evidence type="ECO:0000313" key="2">
    <source>
        <dbReference type="Proteomes" id="UP000184188"/>
    </source>
</evidence>
<dbReference type="Gene3D" id="3.40.50.150">
    <property type="entry name" value="Vaccinia Virus protein VP39"/>
    <property type="match status" value="1"/>
</dbReference>
<dbReference type="VEuPathDB" id="FungiDB:ASPZODRAFT_18693"/>
<dbReference type="AlphaFoldDB" id="A0A1L9S9S8"/>
<dbReference type="InterPro" id="IPR029063">
    <property type="entry name" value="SAM-dependent_MTases_sf"/>
</dbReference>
<proteinExistence type="predicted"/>
<keyword evidence="2" id="KW-1185">Reference proteome</keyword>
<dbReference type="PANTHER" id="PTHR43591">
    <property type="entry name" value="METHYLTRANSFERASE"/>
    <property type="match status" value="1"/>
</dbReference>
<dbReference type="GeneID" id="34613741"/>
<dbReference type="RefSeq" id="XP_022578424.1">
    <property type="nucleotide sequence ID" value="XM_022727277.1"/>
</dbReference>
<reference evidence="2" key="1">
    <citation type="journal article" date="2017" name="Genome Biol.">
        <title>Comparative genomics reveals high biological diversity and specific adaptations in the industrially and medically important fungal genus Aspergillus.</title>
        <authorList>
            <person name="de Vries R.P."/>
            <person name="Riley R."/>
            <person name="Wiebenga A."/>
            <person name="Aguilar-Osorio G."/>
            <person name="Amillis S."/>
            <person name="Uchima C.A."/>
            <person name="Anderluh G."/>
            <person name="Asadollahi M."/>
            <person name="Askin M."/>
            <person name="Barry K."/>
            <person name="Battaglia E."/>
            <person name="Bayram O."/>
            <person name="Benocci T."/>
            <person name="Braus-Stromeyer S.A."/>
            <person name="Caldana C."/>
            <person name="Canovas D."/>
            <person name="Cerqueira G.C."/>
            <person name="Chen F."/>
            <person name="Chen W."/>
            <person name="Choi C."/>
            <person name="Clum A."/>
            <person name="Dos Santos R.A."/>
            <person name="Damasio A.R."/>
            <person name="Diallinas G."/>
            <person name="Emri T."/>
            <person name="Fekete E."/>
            <person name="Flipphi M."/>
            <person name="Freyberg S."/>
            <person name="Gallo A."/>
            <person name="Gournas C."/>
            <person name="Habgood R."/>
            <person name="Hainaut M."/>
            <person name="Harispe M.L."/>
            <person name="Henrissat B."/>
            <person name="Hilden K.S."/>
            <person name="Hope R."/>
            <person name="Hossain A."/>
            <person name="Karabika E."/>
            <person name="Karaffa L."/>
            <person name="Karanyi Z."/>
            <person name="Krasevec N."/>
            <person name="Kuo A."/>
            <person name="Kusch H."/>
            <person name="LaButti K."/>
            <person name="Lagendijk E.L."/>
            <person name="Lapidus A."/>
            <person name="Levasseur A."/>
            <person name="Lindquist E."/>
            <person name="Lipzen A."/>
            <person name="Logrieco A.F."/>
            <person name="MacCabe A."/>
            <person name="Maekelae M.R."/>
            <person name="Malavazi I."/>
            <person name="Melin P."/>
            <person name="Meyer V."/>
            <person name="Mielnichuk N."/>
            <person name="Miskei M."/>
            <person name="Molnar A.P."/>
            <person name="Mule G."/>
            <person name="Ngan C.Y."/>
            <person name="Orejas M."/>
            <person name="Orosz E."/>
            <person name="Ouedraogo J.P."/>
            <person name="Overkamp K.M."/>
            <person name="Park H.-S."/>
            <person name="Perrone G."/>
            <person name="Piumi F."/>
            <person name="Punt P.J."/>
            <person name="Ram A.F."/>
            <person name="Ramon A."/>
            <person name="Rauscher S."/>
            <person name="Record E."/>
            <person name="Riano-Pachon D.M."/>
            <person name="Robert V."/>
            <person name="Roehrig J."/>
            <person name="Ruller R."/>
            <person name="Salamov A."/>
            <person name="Salih N.S."/>
            <person name="Samson R.A."/>
            <person name="Sandor E."/>
            <person name="Sanguinetti M."/>
            <person name="Schuetze T."/>
            <person name="Sepcic K."/>
            <person name="Shelest E."/>
            <person name="Sherlock G."/>
            <person name="Sophianopoulou V."/>
            <person name="Squina F.M."/>
            <person name="Sun H."/>
            <person name="Susca A."/>
            <person name="Todd R.B."/>
            <person name="Tsang A."/>
            <person name="Unkles S.E."/>
            <person name="van de Wiele N."/>
            <person name="van Rossen-Uffink D."/>
            <person name="Oliveira J.V."/>
            <person name="Vesth T.C."/>
            <person name="Visser J."/>
            <person name="Yu J.-H."/>
            <person name="Zhou M."/>
            <person name="Andersen M.R."/>
            <person name="Archer D.B."/>
            <person name="Baker S.E."/>
            <person name="Benoit I."/>
            <person name="Brakhage A.A."/>
            <person name="Braus G.H."/>
            <person name="Fischer R."/>
            <person name="Frisvad J.C."/>
            <person name="Goldman G.H."/>
            <person name="Houbraken J."/>
            <person name="Oakley B."/>
            <person name="Pocsi I."/>
            <person name="Scazzocchio C."/>
            <person name="Seiboth B."/>
            <person name="vanKuyk P.A."/>
            <person name="Wortman J."/>
            <person name="Dyer P.S."/>
            <person name="Grigoriev I.V."/>
        </authorList>
    </citation>
    <scope>NUCLEOTIDE SEQUENCE [LARGE SCALE GENOMIC DNA]</scope>
    <source>
        <strain evidence="2">CBS 506.65</strain>
    </source>
</reference>
<sequence>MTDLTDDSQYLVGRNFRETARLNGQHFAINLHLGYGLHPSVPIHDGMKIADIGTGTGVWILELADKYPTVVFEGYDVSSAAFPPRHVWGENVSFAELDALQQVPDEMKGQYDVVHMRLLCSFVRGNDPSKLVNMAKSLLKEGGYLQWEESIRDPSLLQVQSAIDFERMYEKAWQALNLQFDWPEHLPEILATHGFDVLHARCSGLNRAAAWLWTPVYLQSCAGVLAELRQVGFDTPAEEIEEALHRIYVDAQQGNVFGWRFSSVLARMR</sequence>
<dbReference type="SUPFAM" id="SSF53335">
    <property type="entry name" value="S-adenosyl-L-methionine-dependent methyltransferases"/>
    <property type="match status" value="1"/>
</dbReference>
<name>A0A1L9S9S8_9EURO</name>
<dbReference type="EMBL" id="KV878349">
    <property type="protein sequence ID" value="OJJ43914.1"/>
    <property type="molecule type" value="Genomic_DNA"/>
</dbReference>
<dbReference type="Proteomes" id="UP000184188">
    <property type="component" value="Unassembled WGS sequence"/>
</dbReference>
<organism evidence="1 2">
    <name type="scientific">Penicilliopsis zonata CBS 506.65</name>
    <dbReference type="NCBI Taxonomy" id="1073090"/>
    <lineage>
        <taxon>Eukaryota</taxon>
        <taxon>Fungi</taxon>
        <taxon>Dikarya</taxon>
        <taxon>Ascomycota</taxon>
        <taxon>Pezizomycotina</taxon>
        <taxon>Eurotiomycetes</taxon>
        <taxon>Eurotiomycetidae</taxon>
        <taxon>Eurotiales</taxon>
        <taxon>Aspergillaceae</taxon>
        <taxon>Penicilliopsis</taxon>
    </lineage>
</organism>